<dbReference type="GO" id="GO:0004842">
    <property type="term" value="F:ubiquitin-protein transferase activity"/>
    <property type="evidence" value="ECO:0007669"/>
    <property type="project" value="TreeGrafter"/>
</dbReference>
<dbReference type="GO" id="GO:0006511">
    <property type="term" value="P:ubiquitin-dependent protein catabolic process"/>
    <property type="evidence" value="ECO:0007669"/>
    <property type="project" value="TreeGrafter"/>
</dbReference>
<keyword evidence="4" id="KW-0808">Transferase</keyword>
<dbReference type="PROSITE" id="PS50006">
    <property type="entry name" value="FHA_DOMAIN"/>
    <property type="match status" value="1"/>
</dbReference>
<name>A0A8S1QII4_PARPR</name>
<protein>
    <recommendedName>
        <fullName evidence="3">E3 ubiquitin-protein ligase CHFR</fullName>
    </recommendedName>
    <alternativeName>
        <fullName evidence="12">Checkpoint with forkhead and RING finger domains protein</fullName>
    </alternativeName>
    <alternativeName>
        <fullName evidence="11">RING-type E3 ubiquitin transferase CHFR</fullName>
    </alternativeName>
</protein>
<evidence type="ECO:0000313" key="16">
    <source>
        <dbReference type="EMBL" id="CAD8115838.1"/>
    </source>
</evidence>
<comment type="similarity">
    <text evidence="2">Belongs to the CHFR family.</text>
</comment>
<evidence type="ECO:0000259" key="14">
    <source>
        <dbReference type="PROSITE" id="PS50006"/>
    </source>
</evidence>
<feature type="domain" description="FHA" evidence="14">
    <location>
        <begin position="23"/>
        <end position="71"/>
    </location>
</feature>
<dbReference type="Pfam" id="PF00498">
    <property type="entry name" value="FHA"/>
    <property type="match status" value="1"/>
</dbReference>
<dbReference type="OMA" id="IMIARMM"/>
<dbReference type="InterPro" id="IPR017907">
    <property type="entry name" value="Znf_RING_CS"/>
</dbReference>
<accession>A0A8S1QII4</accession>
<evidence type="ECO:0000256" key="10">
    <source>
        <dbReference type="ARBA" id="ARBA00023306"/>
    </source>
</evidence>
<dbReference type="PROSITE" id="PS50089">
    <property type="entry name" value="ZF_RING_2"/>
    <property type="match status" value="1"/>
</dbReference>
<keyword evidence="5" id="KW-0479">Metal-binding</keyword>
<dbReference type="Pfam" id="PF00097">
    <property type="entry name" value="zf-C3HC4"/>
    <property type="match status" value="1"/>
</dbReference>
<evidence type="ECO:0000256" key="1">
    <source>
        <dbReference type="ARBA" id="ARBA00004322"/>
    </source>
</evidence>
<dbReference type="SMART" id="SM00240">
    <property type="entry name" value="FHA"/>
    <property type="match status" value="1"/>
</dbReference>
<comment type="subcellular location">
    <subcellularLocation>
        <location evidence="1">Nucleus</location>
        <location evidence="1">PML body</location>
    </subcellularLocation>
</comment>
<evidence type="ECO:0000256" key="2">
    <source>
        <dbReference type="ARBA" id="ARBA00005797"/>
    </source>
</evidence>
<evidence type="ECO:0000259" key="15">
    <source>
        <dbReference type="PROSITE" id="PS50089"/>
    </source>
</evidence>
<dbReference type="InterPro" id="IPR052256">
    <property type="entry name" value="E3_ubiquitin-ligase_CHFR"/>
</dbReference>
<dbReference type="PANTHER" id="PTHR16079">
    <property type="entry name" value="UBIQUITIN LIGASE PROTEIN CHFR"/>
    <property type="match status" value="1"/>
</dbReference>
<dbReference type="InterPro" id="IPR000253">
    <property type="entry name" value="FHA_dom"/>
</dbReference>
<dbReference type="GO" id="GO:0005634">
    <property type="term" value="C:nucleus"/>
    <property type="evidence" value="ECO:0007669"/>
    <property type="project" value="TreeGrafter"/>
</dbReference>
<evidence type="ECO:0000256" key="6">
    <source>
        <dbReference type="ARBA" id="ARBA00022771"/>
    </source>
</evidence>
<evidence type="ECO:0000256" key="11">
    <source>
        <dbReference type="ARBA" id="ARBA00029800"/>
    </source>
</evidence>
<reference evidence="16" key="1">
    <citation type="submission" date="2021-01" db="EMBL/GenBank/DDBJ databases">
        <authorList>
            <consortium name="Genoscope - CEA"/>
            <person name="William W."/>
        </authorList>
    </citation>
    <scope>NUCLEOTIDE SEQUENCE</scope>
</reference>
<dbReference type="InterPro" id="IPR018957">
    <property type="entry name" value="Znf_C3HC4_RING-type"/>
</dbReference>
<dbReference type="GO" id="GO:0016567">
    <property type="term" value="P:protein ubiquitination"/>
    <property type="evidence" value="ECO:0007669"/>
    <property type="project" value="TreeGrafter"/>
</dbReference>
<dbReference type="PANTHER" id="PTHR16079:SF4">
    <property type="entry name" value="E3 UBIQUITIN-PROTEIN LIGASE CHFR"/>
    <property type="match status" value="1"/>
</dbReference>
<evidence type="ECO:0000256" key="5">
    <source>
        <dbReference type="ARBA" id="ARBA00022723"/>
    </source>
</evidence>
<evidence type="ECO:0000256" key="7">
    <source>
        <dbReference type="ARBA" id="ARBA00022786"/>
    </source>
</evidence>
<dbReference type="SMART" id="SM00184">
    <property type="entry name" value="RING"/>
    <property type="match status" value="1"/>
</dbReference>
<keyword evidence="6 13" id="KW-0863">Zinc-finger</keyword>
<evidence type="ECO:0000313" key="17">
    <source>
        <dbReference type="Proteomes" id="UP000688137"/>
    </source>
</evidence>
<keyword evidence="8" id="KW-0862">Zinc</keyword>
<dbReference type="Pfam" id="PF17979">
    <property type="entry name" value="zf-CRD"/>
    <property type="match status" value="1"/>
</dbReference>
<gene>
    <name evidence="16" type="ORF">PPRIM_AZ9-3.1.T1660066</name>
</gene>
<keyword evidence="10" id="KW-0131">Cell cycle</keyword>
<evidence type="ECO:0000256" key="13">
    <source>
        <dbReference type="PROSITE-ProRule" id="PRU00175"/>
    </source>
</evidence>
<comment type="caution">
    <text evidence="16">The sequence shown here is derived from an EMBL/GenBank/DDBJ whole genome shotgun (WGS) entry which is preliminary data.</text>
</comment>
<dbReference type="EMBL" id="CAJJDM010000175">
    <property type="protein sequence ID" value="CAD8115838.1"/>
    <property type="molecule type" value="Genomic_DNA"/>
</dbReference>
<keyword evidence="17" id="KW-1185">Reference proteome</keyword>
<dbReference type="InterPro" id="IPR001841">
    <property type="entry name" value="Znf_RING"/>
</dbReference>
<dbReference type="GO" id="GO:0008270">
    <property type="term" value="F:zinc ion binding"/>
    <property type="evidence" value="ECO:0007669"/>
    <property type="project" value="UniProtKB-KW"/>
</dbReference>
<dbReference type="InterPro" id="IPR040909">
    <property type="entry name" value="CHFR_Znf-CRD"/>
</dbReference>
<dbReference type="AlphaFoldDB" id="A0A8S1QII4"/>
<proteinExistence type="inferred from homology"/>
<keyword evidence="9" id="KW-0539">Nucleus</keyword>
<dbReference type="CDD" id="cd00060">
    <property type="entry name" value="FHA"/>
    <property type="match status" value="1"/>
</dbReference>
<evidence type="ECO:0000256" key="3">
    <source>
        <dbReference type="ARBA" id="ARBA00017908"/>
    </source>
</evidence>
<evidence type="ECO:0000256" key="9">
    <source>
        <dbReference type="ARBA" id="ARBA00023242"/>
    </source>
</evidence>
<feature type="domain" description="RING-type" evidence="15">
    <location>
        <begin position="146"/>
        <end position="187"/>
    </location>
</feature>
<dbReference type="Proteomes" id="UP000688137">
    <property type="component" value="Unassembled WGS sequence"/>
</dbReference>
<dbReference type="FunFam" id="2.60.200.20:FF:000135">
    <property type="entry name" value="Uncharacterized protein"/>
    <property type="match status" value="1"/>
</dbReference>
<evidence type="ECO:0000256" key="8">
    <source>
        <dbReference type="ARBA" id="ARBA00022833"/>
    </source>
</evidence>
<keyword evidence="7" id="KW-0833">Ubl conjugation pathway</keyword>
<dbReference type="PROSITE" id="PS00518">
    <property type="entry name" value="ZF_RING_1"/>
    <property type="match status" value="1"/>
</dbReference>
<sequence>MLAQLITLNNLTSESINISKPLFKLGRDPTNDKQFTNNKISSFHLQIEYKESQFTILDNSSNGTFINGKRIGKGNQVIIQNGDNIHILPIDRVQPNEIIGFEFLIDNKIKDSRSNSDQIQSINHNKSQIISQQNKQIDELADELLCNICNEYLFEAVTINPCNHYFCGACLSKWLEKQQQNDCPNCRTIIKSIMIARMMNNLVEIWLKSNPSQNKKNSLMSKDNLIYQNPNYYLNFQEEQAKKQQKDISDEYLSNDDNFDDNNPHLQFNPIIIPNNAFLFQAQPIQICKSCNGQVWKQYQCTDNQVHIGCSSCGRLMPKRLLNEDENEQLQMMCCICKVYDCKFYYGDCNKANLNKLMLVKDIRDLVQIPLNFINNVEYIRIINHLQGKQHSTIFDFMLEHYINKGDFYFQQNKSTFNFPLQDINVKITPNTPICWQCHRKLINFIIFRYVQCWKYDEALFSSPDCFYGINCRTQHRNQYHADKYNHVCEQTKFN</sequence>
<evidence type="ECO:0000256" key="12">
    <source>
        <dbReference type="ARBA" id="ARBA00031332"/>
    </source>
</evidence>
<evidence type="ECO:0000256" key="4">
    <source>
        <dbReference type="ARBA" id="ARBA00022679"/>
    </source>
</evidence>
<organism evidence="16 17">
    <name type="scientific">Paramecium primaurelia</name>
    <dbReference type="NCBI Taxonomy" id="5886"/>
    <lineage>
        <taxon>Eukaryota</taxon>
        <taxon>Sar</taxon>
        <taxon>Alveolata</taxon>
        <taxon>Ciliophora</taxon>
        <taxon>Intramacronucleata</taxon>
        <taxon>Oligohymenophorea</taxon>
        <taxon>Peniculida</taxon>
        <taxon>Parameciidae</taxon>
        <taxon>Paramecium</taxon>
    </lineage>
</organism>